<organism evidence="1 2">
    <name type="scientific">Roseospira visakhapatnamensis</name>
    <dbReference type="NCBI Taxonomy" id="390880"/>
    <lineage>
        <taxon>Bacteria</taxon>
        <taxon>Pseudomonadati</taxon>
        <taxon>Pseudomonadota</taxon>
        <taxon>Alphaproteobacteria</taxon>
        <taxon>Rhodospirillales</taxon>
        <taxon>Rhodospirillaceae</taxon>
        <taxon>Roseospira</taxon>
    </lineage>
</organism>
<dbReference type="EMBL" id="JACIGK010000012">
    <property type="protein sequence ID" value="MBB4266292.1"/>
    <property type="molecule type" value="Genomic_DNA"/>
</dbReference>
<gene>
    <name evidence="1" type="ORF">GGD89_001923</name>
</gene>
<sequence>MISRLVVATPERPVPRRMDGMRRVDGIGTAASLASGPVLGKAYRVEKGGLVLGCLSALAKAPVYTSGWAMVCRQLPQGQTSDAAALAMARRIAREDFPSINP</sequence>
<evidence type="ECO:0000313" key="1">
    <source>
        <dbReference type="EMBL" id="MBB4266292.1"/>
    </source>
</evidence>
<dbReference type="Proteomes" id="UP000554286">
    <property type="component" value="Unassembled WGS sequence"/>
</dbReference>
<proteinExistence type="predicted"/>
<dbReference type="AlphaFoldDB" id="A0A7W6RDG1"/>
<protein>
    <submittedName>
        <fullName evidence="1">Uncharacterized protein</fullName>
    </submittedName>
</protein>
<dbReference type="RefSeq" id="WP_184044515.1">
    <property type="nucleotide sequence ID" value="NZ_JACIGK010000012.1"/>
</dbReference>
<keyword evidence="2" id="KW-1185">Reference proteome</keyword>
<reference evidence="1 2" key="1">
    <citation type="submission" date="2020-08" db="EMBL/GenBank/DDBJ databases">
        <title>Genome sequencing of Purple Non-Sulfur Bacteria from various extreme environments.</title>
        <authorList>
            <person name="Mayer M."/>
        </authorList>
    </citation>
    <scope>NUCLEOTIDE SEQUENCE [LARGE SCALE GENOMIC DNA]</scope>
    <source>
        <strain evidence="1 2">JA131</strain>
    </source>
</reference>
<evidence type="ECO:0000313" key="2">
    <source>
        <dbReference type="Proteomes" id="UP000554286"/>
    </source>
</evidence>
<accession>A0A7W6RDG1</accession>
<name>A0A7W6RDG1_9PROT</name>
<comment type="caution">
    <text evidence="1">The sequence shown here is derived from an EMBL/GenBank/DDBJ whole genome shotgun (WGS) entry which is preliminary data.</text>
</comment>